<gene>
    <name evidence="2" type="ORF">KC01_LOCUS3695</name>
</gene>
<name>A0AAV2J2C1_KNICA</name>
<reference evidence="2 3" key="1">
    <citation type="submission" date="2024-04" db="EMBL/GenBank/DDBJ databases">
        <authorList>
            <person name="Waldvogel A.-M."/>
            <person name="Schoenle A."/>
        </authorList>
    </citation>
    <scope>NUCLEOTIDE SEQUENCE [LARGE SCALE GENOMIC DNA]</scope>
</reference>
<accession>A0AAV2J2C1</accession>
<evidence type="ECO:0000313" key="3">
    <source>
        <dbReference type="Proteomes" id="UP001497482"/>
    </source>
</evidence>
<evidence type="ECO:0000313" key="2">
    <source>
        <dbReference type="EMBL" id="CAL1571592.1"/>
    </source>
</evidence>
<evidence type="ECO:0000256" key="1">
    <source>
        <dbReference type="SAM" id="MobiDB-lite"/>
    </source>
</evidence>
<proteinExistence type="predicted"/>
<sequence>MPEDLTYVHGHDGMCHKILLWSVCQSETALQSLNCGDYRDCRGLQGLSGTTGTVRGLQGLSGDYRDCPGTTGTVRGLQGRAGDYRDYRDWQGTTGTGRGLQPHIPLLLPSCYPHNGSVWGRGFAEDTQEEVDHIWITHQAPLSSGAGTAPANEPWTQEAKDQGPTQKMFWNKGPSVLDAPLGVIRVSSLHPP</sequence>
<feature type="region of interest" description="Disordered" evidence="1">
    <location>
        <begin position="142"/>
        <end position="163"/>
    </location>
</feature>
<dbReference type="EMBL" id="OZ035832">
    <property type="protein sequence ID" value="CAL1571592.1"/>
    <property type="molecule type" value="Genomic_DNA"/>
</dbReference>
<dbReference type="AlphaFoldDB" id="A0AAV2J2C1"/>
<protein>
    <submittedName>
        <fullName evidence="2">Uncharacterized protein</fullName>
    </submittedName>
</protein>
<keyword evidence="3" id="KW-1185">Reference proteome</keyword>
<dbReference type="Proteomes" id="UP001497482">
    <property type="component" value="Chromosome 10"/>
</dbReference>
<organism evidence="2 3">
    <name type="scientific">Knipowitschia caucasica</name>
    <name type="common">Caucasian dwarf goby</name>
    <name type="synonym">Pomatoschistus caucasicus</name>
    <dbReference type="NCBI Taxonomy" id="637954"/>
    <lineage>
        <taxon>Eukaryota</taxon>
        <taxon>Metazoa</taxon>
        <taxon>Chordata</taxon>
        <taxon>Craniata</taxon>
        <taxon>Vertebrata</taxon>
        <taxon>Euteleostomi</taxon>
        <taxon>Actinopterygii</taxon>
        <taxon>Neopterygii</taxon>
        <taxon>Teleostei</taxon>
        <taxon>Neoteleostei</taxon>
        <taxon>Acanthomorphata</taxon>
        <taxon>Gobiaria</taxon>
        <taxon>Gobiiformes</taxon>
        <taxon>Gobioidei</taxon>
        <taxon>Gobiidae</taxon>
        <taxon>Gobiinae</taxon>
        <taxon>Knipowitschia</taxon>
    </lineage>
</organism>